<dbReference type="Pfam" id="PF07714">
    <property type="entry name" value="PK_Tyr_Ser-Thr"/>
    <property type="match status" value="1"/>
</dbReference>
<dbReference type="InterPro" id="IPR000719">
    <property type="entry name" value="Prot_kinase_dom"/>
</dbReference>
<keyword evidence="2" id="KW-0547">Nucleotide-binding</keyword>
<dbReference type="InterPro" id="IPR001245">
    <property type="entry name" value="Ser-Thr/Tyr_kinase_cat_dom"/>
</dbReference>
<keyword evidence="4" id="KW-0067">ATP-binding</keyword>
<dbReference type="PANTHER" id="PTHR44329:SF288">
    <property type="entry name" value="MITOGEN-ACTIVATED PROTEIN KINASE KINASE KINASE 20"/>
    <property type="match status" value="1"/>
</dbReference>
<dbReference type="SMART" id="SM00220">
    <property type="entry name" value="S_TKc"/>
    <property type="match status" value="1"/>
</dbReference>
<proteinExistence type="predicted"/>
<keyword evidence="3 7" id="KW-0418">Kinase</keyword>
<comment type="caution">
    <text evidence="7">The sequence shown here is derived from an EMBL/GenBank/DDBJ whole genome shotgun (WGS) entry which is preliminary data.</text>
</comment>
<evidence type="ECO:0000259" key="6">
    <source>
        <dbReference type="PROSITE" id="PS50011"/>
    </source>
</evidence>
<accession>A0A4Y7SKE7</accession>
<dbReference type="Gene3D" id="1.10.510.10">
    <property type="entry name" value="Transferase(Phosphotransferase) domain 1"/>
    <property type="match status" value="1"/>
</dbReference>
<keyword evidence="1" id="KW-0808">Transferase</keyword>
<dbReference type="Proteomes" id="UP000298030">
    <property type="component" value="Unassembled WGS sequence"/>
</dbReference>
<dbReference type="PROSITE" id="PS50011">
    <property type="entry name" value="PROTEIN_KINASE_DOM"/>
    <property type="match status" value="1"/>
</dbReference>
<protein>
    <submittedName>
        <fullName evidence="7">Kinase-like protein</fullName>
    </submittedName>
</protein>
<dbReference type="SUPFAM" id="SSF56112">
    <property type="entry name" value="Protein kinase-like (PK-like)"/>
    <property type="match status" value="1"/>
</dbReference>
<dbReference type="PANTHER" id="PTHR44329">
    <property type="entry name" value="SERINE/THREONINE-PROTEIN KINASE TNNI3K-RELATED"/>
    <property type="match status" value="1"/>
</dbReference>
<dbReference type="STRING" id="71717.A0A4Y7SKE7"/>
<organism evidence="7 8">
    <name type="scientific">Coprinellus micaceus</name>
    <name type="common">Glistening ink-cap mushroom</name>
    <name type="synonym">Coprinus micaceus</name>
    <dbReference type="NCBI Taxonomy" id="71717"/>
    <lineage>
        <taxon>Eukaryota</taxon>
        <taxon>Fungi</taxon>
        <taxon>Dikarya</taxon>
        <taxon>Basidiomycota</taxon>
        <taxon>Agaricomycotina</taxon>
        <taxon>Agaricomycetes</taxon>
        <taxon>Agaricomycetidae</taxon>
        <taxon>Agaricales</taxon>
        <taxon>Agaricineae</taxon>
        <taxon>Psathyrellaceae</taxon>
        <taxon>Coprinellus</taxon>
    </lineage>
</organism>
<dbReference type="InterPro" id="IPR008271">
    <property type="entry name" value="Ser/Thr_kinase_AS"/>
</dbReference>
<keyword evidence="8" id="KW-1185">Reference proteome</keyword>
<evidence type="ECO:0000313" key="8">
    <source>
        <dbReference type="Proteomes" id="UP000298030"/>
    </source>
</evidence>
<dbReference type="AlphaFoldDB" id="A0A4Y7SKE7"/>
<reference evidence="7 8" key="1">
    <citation type="journal article" date="2019" name="Nat. Ecol. Evol.">
        <title>Megaphylogeny resolves global patterns of mushroom evolution.</title>
        <authorList>
            <person name="Varga T."/>
            <person name="Krizsan K."/>
            <person name="Foldi C."/>
            <person name="Dima B."/>
            <person name="Sanchez-Garcia M."/>
            <person name="Sanchez-Ramirez S."/>
            <person name="Szollosi G.J."/>
            <person name="Szarkandi J.G."/>
            <person name="Papp V."/>
            <person name="Albert L."/>
            <person name="Andreopoulos W."/>
            <person name="Angelini C."/>
            <person name="Antonin V."/>
            <person name="Barry K.W."/>
            <person name="Bougher N.L."/>
            <person name="Buchanan P."/>
            <person name="Buyck B."/>
            <person name="Bense V."/>
            <person name="Catcheside P."/>
            <person name="Chovatia M."/>
            <person name="Cooper J."/>
            <person name="Damon W."/>
            <person name="Desjardin D."/>
            <person name="Finy P."/>
            <person name="Geml J."/>
            <person name="Haridas S."/>
            <person name="Hughes K."/>
            <person name="Justo A."/>
            <person name="Karasinski D."/>
            <person name="Kautmanova I."/>
            <person name="Kiss B."/>
            <person name="Kocsube S."/>
            <person name="Kotiranta H."/>
            <person name="LaButti K.M."/>
            <person name="Lechner B.E."/>
            <person name="Liimatainen K."/>
            <person name="Lipzen A."/>
            <person name="Lukacs Z."/>
            <person name="Mihaltcheva S."/>
            <person name="Morgado L.N."/>
            <person name="Niskanen T."/>
            <person name="Noordeloos M.E."/>
            <person name="Ohm R.A."/>
            <person name="Ortiz-Santana B."/>
            <person name="Ovrebo C."/>
            <person name="Racz N."/>
            <person name="Riley R."/>
            <person name="Savchenko A."/>
            <person name="Shiryaev A."/>
            <person name="Soop K."/>
            <person name="Spirin V."/>
            <person name="Szebenyi C."/>
            <person name="Tomsovsky M."/>
            <person name="Tulloss R.E."/>
            <person name="Uehling J."/>
            <person name="Grigoriev I.V."/>
            <person name="Vagvolgyi C."/>
            <person name="Papp T."/>
            <person name="Martin F.M."/>
            <person name="Miettinen O."/>
            <person name="Hibbett D.S."/>
            <person name="Nagy L.G."/>
        </authorList>
    </citation>
    <scope>NUCLEOTIDE SEQUENCE [LARGE SCALE GENOMIC DNA]</scope>
    <source>
        <strain evidence="7 8">FP101781</strain>
    </source>
</reference>
<feature type="domain" description="Protein kinase" evidence="6">
    <location>
        <begin position="74"/>
        <end position="349"/>
    </location>
</feature>
<evidence type="ECO:0000256" key="4">
    <source>
        <dbReference type="ARBA" id="ARBA00022840"/>
    </source>
</evidence>
<feature type="region of interest" description="Disordered" evidence="5">
    <location>
        <begin position="353"/>
        <end position="375"/>
    </location>
</feature>
<name>A0A4Y7SKE7_COPMI</name>
<dbReference type="GO" id="GO:0005524">
    <property type="term" value="F:ATP binding"/>
    <property type="evidence" value="ECO:0007669"/>
    <property type="project" value="UniProtKB-KW"/>
</dbReference>
<dbReference type="OrthoDB" id="122279at2759"/>
<evidence type="ECO:0000313" key="7">
    <source>
        <dbReference type="EMBL" id="TEB22343.1"/>
    </source>
</evidence>
<gene>
    <name evidence="7" type="ORF">FA13DRAFT_1641622</name>
</gene>
<dbReference type="InterPro" id="IPR051681">
    <property type="entry name" value="Ser/Thr_Kinases-Pseudokinases"/>
</dbReference>
<sequence>MVQVCSAKGSYKRMLSLEGSRAQTWLDALQTMLDNESFSSNPSETRGTFLKALLRLSNKTGLCPKALQLSHQVHKGEEPVDEGSFGEVYQGRIAGRTVAVKVFRVNQRTDTSKLMKVSHPEAIIWCQLYHANVLPCYGIHQLPNQSNRIGLVSPWMESGNISDYLQKRPSSGRLLLLSDIASGLSYLHENKIVHGDLKGPNILVSASGRACLADFGLSRLADPALLGWTSIRTSTAKSTGTIRWQAPELLNPDDEADPKTTTASDIYSYGCVCYEIMTGNVPFHTTKNHYSIPMIVIAGKRPPKPDPPDPAYREYGLTEPIWSFIEASWKQDPESRPTAAELQRSHLFSSLVDHRPTQDWGETSAAEFRRPAVPS</sequence>
<dbReference type="EMBL" id="QPFP01000093">
    <property type="protein sequence ID" value="TEB22343.1"/>
    <property type="molecule type" value="Genomic_DNA"/>
</dbReference>
<evidence type="ECO:0000256" key="5">
    <source>
        <dbReference type="SAM" id="MobiDB-lite"/>
    </source>
</evidence>
<dbReference type="GO" id="GO:0004674">
    <property type="term" value="F:protein serine/threonine kinase activity"/>
    <property type="evidence" value="ECO:0007669"/>
    <property type="project" value="TreeGrafter"/>
</dbReference>
<evidence type="ECO:0000256" key="1">
    <source>
        <dbReference type="ARBA" id="ARBA00022679"/>
    </source>
</evidence>
<dbReference type="InterPro" id="IPR011009">
    <property type="entry name" value="Kinase-like_dom_sf"/>
</dbReference>
<evidence type="ECO:0000256" key="3">
    <source>
        <dbReference type="ARBA" id="ARBA00022777"/>
    </source>
</evidence>
<dbReference type="PROSITE" id="PS00108">
    <property type="entry name" value="PROTEIN_KINASE_ST"/>
    <property type="match status" value="1"/>
</dbReference>
<evidence type="ECO:0000256" key="2">
    <source>
        <dbReference type="ARBA" id="ARBA00022741"/>
    </source>
</evidence>